<accession>A0A1R0KR28</accession>
<evidence type="ECO:0000313" key="2">
    <source>
        <dbReference type="Proteomes" id="UP000187486"/>
    </source>
</evidence>
<keyword evidence="2" id="KW-1185">Reference proteome</keyword>
<sequence length="103" mass="11499">MTTVAGITDRLAESWDDFIVALRSNEGFQKAYYEKLVEVLREAAREWSNADAIPRLAANVLVDIVPVTQSAADAYKEPVRQQIYDAGHELYDLVIDCVAVNPD</sequence>
<gene>
    <name evidence="1" type="ORF">BS329_20940</name>
</gene>
<reference evidence="1 2" key="1">
    <citation type="submission" date="2016-01" db="EMBL/GenBank/DDBJ databases">
        <title>Amycolatopsis coloradensis genome sequencing and assembly.</title>
        <authorList>
            <person name="Mayilraj S."/>
        </authorList>
    </citation>
    <scope>NUCLEOTIDE SEQUENCE [LARGE SCALE GENOMIC DNA]</scope>
    <source>
        <strain evidence="1 2">DSM 44225</strain>
    </source>
</reference>
<proteinExistence type="predicted"/>
<name>A0A1R0KR28_9PSEU</name>
<dbReference type="Proteomes" id="UP000187486">
    <property type="component" value="Unassembled WGS sequence"/>
</dbReference>
<dbReference type="EMBL" id="MQUQ01000011">
    <property type="protein sequence ID" value="OLZ50088.1"/>
    <property type="molecule type" value="Genomic_DNA"/>
</dbReference>
<protein>
    <submittedName>
        <fullName evidence="1">Uncharacterized protein</fullName>
    </submittedName>
</protein>
<dbReference type="STRING" id="76021.BS329_20940"/>
<organism evidence="1 2">
    <name type="scientific">Amycolatopsis coloradensis</name>
    <dbReference type="NCBI Taxonomy" id="76021"/>
    <lineage>
        <taxon>Bacteria</taxon>
        <taxon>Bacillati</taxon>
        <taxon>Actinomycetota</taxon>
        <taxon>Actinomycetes</taxon>
        <taxon>Pseudonocardiales</taxon>
        <taxon>Pseudonocardiaceae</taxon>
        <taxon>Amycolatopsis</taxon>
    </lineage>
</organism>
<evidence type="ECO:0000313" key="1">
    <source>
        <dbReference type="EMBL" id="OLZ50088.1"/>
    </source>
</evidence>
<dbReference type="AlphaFoldDB" id="A0A1R0KR28"/>
<comment type="caution">
    <text evidence="1">The sequence shown here is derived from an EMBL/GenBank/DDBJ whole genome shotgun (WGS) entry which is preliminary data.</text>
</comment>